<dbReference type="Gene3D" id="3.40.50.850">
    <property type="entry name" value="Isochorismatase-like"/>
    <property type="match status" value="1"/>
</dbReference>
<evidence type="ECO:0000256" key="1">
    <source>
        <dbReference type="ARBA" id="ARBA00006336"/>
    </source>
</evidence>
<dbReference type="EMBL" id="QYTV02000001">
    <property type="protein sequence ID" value="RST77359.1"/>
    <property type="molecule type" value="Genomic_DNA"/>
</dbReference>
<dbReference type="Pfam" id="PF00857">
    <property type="entry name" value="Isochorismatase"/>
    <property type="match status" value="1"/>
</dbReference>
<dbReference type="CDD" id="cd00431">
    <property type="entry name" value="cysteine_hydrolases"/>
    <property type="match status" value="1"/>
</dbReference>
<evidence type="ECO:0000256" key="2">
    <source>
        <dbReference type="ARBA" id="ARBA00022801"/>
    </source>
</evidence>
<evidence type="ECO:0000313" key="5">
    <source>
        <dbReference type="Proteomes" id="UP000287156"/>
    </source>
</evidence>
<dbReference type="OrthoDB" id="257098at2"/>
<evidence type="ECO:0000259" key="3">
    <source>
        <dbReference type="Pfam" id="PF00857"/>
    </source>
</evidence>
<accession>A0A429Y7C5</accession>
<evidence type="ECO:0000313" key="4">
    <source>
        <dbReference type="EMBL" id="RST77359.1"/>
    </source>
</evidence>
<keyword evidence="2 4" id="KW-0378">Hydrolase</keyword>
<dbReference type="InterPro" id="IPR050272">
    <property type="entry name" value="Isochorismatase-like_hydrls"/>
</dbReference>
<reference evidence="4" key="1">
    <citation type="submission" date="2018-12" db="EMBL/GenBank/DDBJ databases">
        <authorList>
            <person name="Sun L."/>
            <person name="Chen Z."/>
        </authorList>
    </citation>
    <scope>NUCLEOTIDE SEQUENCE [LARGE SCALE GENOMIC DNA]</scope>
    <source>
        <strain evidence="4">3-2-2</strain>
    </source>
</reference>
<dbReference type="PANTHER" id="PTHR43540:SF6">
    <property type="entry name" value="ISOCHORISMATASE-LIKE DOMAIN-CONTAINING PROTEIN"/>
    <property type="match status" value="1"/>
</dbReference>
<feature type="domain" description="Isochorismatase-like" evidence="3">
    <location>
        <begin position="19"/>
        <end position="208"/>
    </location>
</feature>
<dbReference type="SUPFAM" id="SSF52499">
    <property type="entry name" value="Isochorismatase-like hydrolases"/>
    <property type="match status" value="1"/>
</dbReference>
<dbReference type="InterPro" id="IPR000868">
    <property type="entry name" value="Isochorismatase-like_dom"/>
</dbReference>
<comment type="caution">
    <text evidence="4">The sequence shown here is derived from an EMBL/GenBank/DDBJ whole genome shotgun (WGS) entry which is preliminary data.</text>
</comment>
<keyword evidence="5" id="KW-1185">Reference proteome</keyword>
<sequence length="225" mass="25928">MTKNYWDWKPVFHMDPYKSALLVIDMQNAFLEKGSPLEVPMAREQVPVFKKMLSYCREQGIPVIYTEFCIGPDFHYKFYWKNAEQRGLRVEAPYCELWDGKYETEIYHELKPLPSEKVIKKFGYDCFAETDLDSVLKSLGVSNLIVTGTVLNWCVDSTVRAAYHKHYDVTVISDAVSSYDHAGGTAEDWCKMELNLIAEAFGRVVSSDDAIEEMNSFQQQEARSI</sequence>
<organism evidence="4 5">
    <name type="scientific">Siminovitchia acidinfaciens</name>
    <dbReference type="NCBI Taxonomy" id="2321395"/>
    <lineage>
        <taxon>Bacteria</taxon>
        <taxon>Bacillati</taxon>
        <taxon>Bacillota</taxon>
        <taxon>Bacilli</taxon>
        <taxon>Bacillales</taxon>
        <taxon>Bacillaceae</taxon>
        <taxon>Siminovitchia</taxon>
    </lineage>
</organism>
<gene>
    <name evidence="4" type="ORF">D4T97_002405</name>
</gene>
<comment type="similarity">
    <text evidence="1">Belongs to the isochorismatase family.</text>
</comment>
<dbReference type="PANTHER" id="PTHR43540">
    <property type="entry name" value="PEROXYUREIDOACRYLATE/UREIDOACRYLATE AMIDOHYDROLASE-RELATED"/>
    <property type="match status" value="1"/>
</dbReference>
<dbReference type="InterPro" id="IPR036380">
    <property type="entry name" value="Isochorismatase-like_sf"/>
</dbReference>
<dbReference type="AlphaFoldDB" id="A0A429Y7C5"/>
<name>A0A429Y7C5_9BACI</name>
<protein>
    <submittedName>
        <fullName evidence="4">Cysteine hydrolase</fullName>
    </submittedName>
</protein>
<proteinExistence type="inferred from homology"/>
<dbReference type="Proteomes" id="UP000287156">
    <property type="component" value="Unassembled WGS sequence"/>
</dbReference>
<dbReference type="GO" id="GO:0016787">
    <property type="term" value="F:hydrolase activity"/>
    <property type="evidence" value="ECO:0007669"/>
    <property type="project" value="UniProtKB-KW"/>
</dbReference>
<dbReference type="RefSeq" id="WP_126047275.1">
    <property type="nucleotide sequence ID" value="NZ_QYTV02000001.1"/>
</dbReference>